<evidence type="ECO:0000256" key="11">
    <source>
        <dbReference type="ARBA" id="ARBA00044044"/>
    </source>
</evidence>
<evidence type="ECO:0000256" key="16">
    <source>
        <dbReference type="ARBA" id="ARBA00048917"/>
    </source>
</evidence>
<evidence type="ECO:0000256" key="15">
    <source>
        <dbReference type="ARBA" id="ARBA00047316"/>
    </source>
</evidence>
<dbReference type="PANTHER" id="PTHR13847">
    <property type="entry name" value="SARCOSINE DEHYDROGENASE-RELATED"/>
    <property type="match status" value="1"/>
</dbReference>
<comment type="subcellular location">
    <subcellularLocation>
        <location evidence="3">Cytoplasm</location>
    </subcellularLocation>
</comment>
<dbReference type="Pfam" id="PF01266">
    <property type="entry name" value="DAO"/>
    <property type="match status" value="1"/>
</dbReference>
<keyword evidence="7" id="KW-0547">Nucleotide-binding</keyword>
<gene>
    <name evidence="18" type="primary">soxB</name>
    <name evidence="18" type="ORF">GCM10008096_29950</name>
</gene>
<evidence type="ECO:0000256" key="6">
    <source>
        <dbReference type="ARBA" id="ARBA00022643"/>
    </source>
</evidence>
<comment type="cofactor">
    <cofactor evidence="2">
        <name>FAD</name>
        <dbReference type="ChEBI" id="CHEBI:57692"/>
    </cofactor>
</comment>
<keyword evidence="9" id="KW-0560">Oxidoreductase</keyword>
<dbReference type="SUPFAM" id="SSF51905">
    <property type="entry name" value="FAD/NAD(P)-binding domain"/>
    <property type="match status" value="1"/>
</dbReference>
<keyword evidence="4" id="KW-0963">Cytoplasm</keyword>
<dbReference type="InterPro" id="IPR006076">
    <property type="entry name" value="FAD-dep_OxRdtase"/>
</dbReference>
<evidence type="ECO:0000256" key="4">
    <source>
        <dbReference type="ARBA" id="ARBA00022490"/>
    </source>
</evidence>
<dbReference type="RefSeq" id="WP_189351515.1">
    <property type="nucleotide sequence ID" value="NZ_BMXK01000019.1"/>
</dbReference>
<evidence type="ECO:0000256" key="7">
    <source>
        <dbReference type="ARBA" id="ARBA00022741"/>
    </source>
</evidence>
<evidence type="ECO:0000256" key="3">
    <source>
        <dbReference type="ARBA" id="ARBA00004496"/>
    </source>
</evidence>
<dbReference type="PANTHER" id="PTHR13847:SF287">
    <property type="entry name" value="FAD-DEPENDENT OXIDOREDUCTASE DOMAIN-CONTAINING PROTEIN 1"/>
    <property type="match status" value="1"/>
</dbReference>
<comment type="caution">
    <text evidence="18">The sequence shown here is derived from an EMBL/GenBank/DDBJ whole genome shotgun (WGS) entry which is preliminary data.</text>
</comment>
<reference evidence="19" key="1">
    <citation type="journal article" date="2019" name="Int. J. Syst. Evol. Microbiol.">
        <title>The Global Catalogue of Microorganisms (GCM) 10K type strain sequencing project: providing services to taxonomists for standard genome sequencing and annotation.</title>
        <authorList>
            <consortium name="The Broad Institute Genomics Platform"/>
            <consortium name="The Broad Institute Genome Sequencing Center for Infectious Disease"/>
            <person name="Wu L."/>
            <person name="Ma J."/>
        </authorList>
    </citation>
    <scope>NUCLEOTIDE SEQUENCE [LARGE SCALE GENOMIC DNA]</scope>
    <source>
        <strain evidence="19">KCTC 19466</strain>
    </source>
</reference>
<evidence type="ECO:0000256" key="1">
    <source>
        <dbReference type="ARBA" id="ARBA00001917"/>
    </source>
</evidence>
<dbReference type="EC" id="1.5.3.24" evidence="11"/>
<accession>A0ABQ3GMJ2</accession>
<keyword evidence="5" id="KW-0285">Flavoprotein</keyword>
<dbReference type="PROSITE" id="PS50206">
    <property type="entry name" value="RHODANESE_3"/>
    <property type="match status" value="1"/>
</dbReference>
<evidence type="ECO:0000256" key="9">
    <source>
        <dbReference type="ARBA" id="ARBA00023002"/>
    </source>
</evidence>
<dbReference type="Gene3D" id="3.50.50.60">
    <property type="entry name" value="FAD/NAD(P)-binding domain"/>
    <property type="match status" value="1"/>
</dbReference>
<name>A0ABQ3GMJ2_9MICC</name>
<dbReference type="InterPro" id="IPR001763">
    <property type="entry name" value="Rhodanese-like_dom"/>
</dbReference>
<comment type="similarity">
    <text evidence="10">Belongs to the SoxB family.</text>
</comment>
<evidence type="ECO:0000259" key="17">
    <source>
        <dbReference type="PROSITE" id="PS50206"/>
    </source>
</evidence>
<keyword evidence="8" id="KW-0274">FAD</keyword>
<comment type="catalytic activity">
    <reaction evidence="16">
        <text>sarcosine + (6S)-5,6,7,8-tetrahydrofolate + O2 = (6R)-5,10-methylene-5,6,7,8-tetrahydrofolate + glycine + H2O2</text>
        <dbReference type="Rhea" id="RHEA:70455"/>
        <dbReference type="ChEBI" id="CHEBI:15379"/>
        <dbReference type="ChEBI" id="CHEBI:15636"/>
        <dbReference type="ChEBI" id="CHEBI:16240"/>
        <dbReference type="ChEBI" id="CHEBI:57305"/>
        <dbReference type="ChEBI" id="CHEBI:57433"/>
        <dbReference type="ChEBI" id="CHEBI:57453"/>
        <dbReference type="EC" id="1.5.3.24"/>
    </reaction>
</comment>
<evidence type="ECO:0000313" key="18">
    <source>
        <dbReference type="EMBL" id="GHD13575.1"/>
    </source>
</evidence>
<organism evidence="18 19">
    <name type="scientific">Zhihengliuella salsuginis</name>
    <dbReference type="NCBI Taxonomy" id="578222"/>
    <lineage>
        <taxon>Bacteria</taxon>
        <taxon>Bacillati</taxon>
        <taxon>Actinomycetota</taxon>
        <taxon>Actinomycetes</taxon>
        <taxon>Micrococcales</taxon>
        <taxon>Micrococcaceae</taxon>
        <taxon>Zhihengliuella</taxon>
    </lineage>
</organism>
<dbReference type="Gene3D" id="3.30.9.10">
    <property type="entry name" value="D-Amino Acid Oxidase, subunit A, domain 2"/>
    <property type="match status" value="1"/>
</dbReference>
<evidence type="ECO:0000256" key="10">
    <source>
        <dbReference type="ARBA" id="ARBA00043973"/>
    </source>
</evidence>
<feature type="domain" description="Rhodanese" evidence="17">
    <location>
        <begin position="25"/>
        <end position="68"/>
    </location>
</feature>
<keyword evidence="19" id="KW-1185">Reference proteome</keyword>
<dbReference type="InterPro" id="IPR006278">
    <property type="entry name" value="SoxB"/>
</dbReference>
<comment type="cofactor">
    <cofactor evidence="1">
        <name>FMN</name>
        <dbReference type="ChEBI" id="CHEBI:58210"/>
    </cofactor>
</comment>
<dbReference type="SUPFAM" id="SSF54373">
    <property type="entry name" value="FAD-linked reductases, C-terminal domain"/>
    <property type="match status" value="1"/>
</dbReference>
<dbReference type="NCBIfam" id="TIGR01373">
    <property type="entry name" value="soxB"/>
    <property type="match status" value="1"/>
</dbReference>
<dbReference type="EMBL" id="BMXK01000019">
    <property type="protein sequence ID" value="GHD13575.1"/>
    <property type="molecule type" value="Genomic_DNA"/>
</dbReference>
<keyword evidence="6" id="KW-0288">FMN</keyword>
<evidence type="ECO:0000256" key="5">
    <source>
        <dbReference type="ARBA" id="ARBA00022630"/>
    </source>
</evidence>
<evidence type="ECO:0000256" key="2">
    <source>
        <dbReference type="ARBA" id="ARBA00001974"/>
    </source>
</evidence>
<comment type="catalytic activity">
    <reaction evidence="15">
        <text>sarcosine + O2 + H2O = formaldehyde + glycine + H2O2</text>
        <dbReference type="Rhea" id="RHEA:13313"/>
        <dbReference type="ChEBI" id="CHEBI:15377"/>
        <dbReference type="ChEBI" id="CHEBI:15379"/>
        <dbReference type="ChEBI" id="CHEBI:16240"/>
        <dbReference type="ChEBI" id="CHEBI:16842"/>
        <dbReference type="ChEBI" id="CHEBI:57305"/>
        <dbReference type="ChEBI" id="CHEBI:57433"/>
    </reaction>
</comment>
<proteinExistence type="inferred from homology"/>
<protein>
    <recommendedName>
        <fullName evidence="12">Sarcosine oxidase subunit beta</fullName>
        <ecNumber evidence="11">1.5.3.24</ecNumber>
    </recommendedName>
    <alternativeName>
        <fullName evidence="13">Sarcosine oxidase (5,10-methylenetetrahydrofolate-forming) subunit beta</fullName>
    </alternativeName>
    <alternativeName>
        <fullName evidence="14">Tetrameric sarcosine oxidase subunit beta</fullName>
    </alternativeName>
</protein>
<evidence type="ECO:0000256" key="14">
    <source>
        <dbReference type="ARBA" id="ARBA00044295"/>
    </source>
</evidence>
<evidence type="ECO:0000256" key="8">
    <source>
        <dbReference type="ARBA" id="ARBA00022827"/>
    </source>
</evidence>
<evidence type="ECO:0000256" key="13">
    <source>
        <dbReference type="ARBA" id="ARBA00044216"/>
    </source>
</evidence>
<dbReference type="Proteomes" id="UP000642819">
    <property type="component" value="Unassembled WGS sequence"/>
</dbReference>
<sequence length="405" mass="44165">MADLLPEHPDFLWRNPDPKPSYDAVIVGGGGHGLATAYYLAKNHGMTNIAVLERGWLAGGNMARNTTIIRSNYLWDESAALYEHSLKLWEGLPEELEYDFLFSQRGVMNLAHTLQDVRESQRRVNANQLNGVDAEWITPDQVKELCPIINTGDDIRYPVMGATYQPRAGIAKHDHVAWAFARKCDEMGVDIIQNCEVTDFIKDGNRVVGVETSRGRINAGKVGLAAAGNSSVLADLAGFRLPIQSHPLQALVSELFEPVHPTVVMSNHVHVYVSQAHKGELVMGAGVDSYNGYGQRGGFHVIEEQLAAAVELFPIFARAHLLRTWGGTVDTTFDASPIISSTPIDQMYVNAGWGTGGFKGTPAAGYTFAHTIATDEAHPLNAPYALDRFETGRLIDEHGAAAVAH</sequence>
<evidence type="ECO:0000313" key="19">
    <source>
        <dbReference type="Proteomes" id="UP000642819"/>
    </source>
</evidence>
<evidence type="ECO:0000256" key="12">
    <source>
        <dbReference type="ARBA" id="ARBA00044150"/>
    </source>
</evidence>
<dbReference type="InterPro" id="IPR036188">
    <property type="entry name" value="FAD/NAD-bd_sf"/>
</dbReference>